<proteinExistence type="predicted"/>
<dbReference type="Pfam" id="PF09814">
    <property type="entry name" value="HECT_2"/>
    <property type="match status" value="1"/>
</dbReference>
<dbReference type="GO" id="GO:0000209">
    <property type="term" value="P:protein polyubiquitination"/>
    <property type="evidence" value="ECO:0007669"/>
    <property type="project" value="TreeGrafter"/>
</dbReference>
<dbReference type="GO" id="GO:0061630">
    <property type="term" value="F:ubiquitin protein ligase activity"/>
    <property type="evidence" value="ECO:0007669"/>
    <property type="project" value="UniProtKB-EC"/>
</dbReference>
<dbReference type="PANTHER" id="PTHR31531:SF2">
    <property type="entry name" value="E3 UBIQUITIN-PROTEIN LIGASE E3D"/>
    <property type="match status" value="1"/>
</dbReference>
<evidence type="ECO:0000256" key="6">
    <source>
        <dbReference type="ARBA" id="ARBA00032298"/>
    </source>
</evidence>
<sequence>MCIVKLKNGDDLNIKFPRGTSLVPGTVSKVTQDGSHITARAQLDEKTSLLSTLSADLLSNIGPVISDSSPTFSEILKDSLVTAQCKQCRKVLLNDVRFRRVLPLPSVDWDQASEGWFCHLHGSEGEKLKPSSLQPASDDCFYSELHFLIHKDAAVDCVAPNDNKCELTCCGCQASLGIRSKESALKLWAHSLMWVRSEDKQILFGKDVSGILLSLIHNIDKDNFGVNCRLVLKVSQEEEAAAEPEFLYLVTMNTNQKLLLPEGSSLSGISDKKYSLSGNFYKMEADSLASDKSFSSEKRPRVHQSDISEVILRRLYTIKLLYLLKRGEDDLTGSWVDDVNVHILPCSRSFLLEVKDVLEASTACLPQAMRKVENMSVGYIAKNA</sequence>
<protein>
    <recommendedName>
        <fullName evidence="3">E3 ubiquitin-protein ligase E3D</fullName>
        <ecNumber evidence="2">2.3.2.26</ecNumber>
    </recommendedName>
    <alternativeName>
        <fullName evidence="6">HECT-type E3 ubiquitin transferase E3D</fullName>
    </alternativeName>
    <alternativeName>
        <fullName evidence="5">UbcH10-binding protein with a HECT-like domain</fullName>
    </alternativeName>
    <alternativeName>
        <fullName evidence="4">Ubiquitin-conjugating enzyme E2C-binding protein</fullName>
    </alternativeName>
</protein>
<comment type="function">
    <text evidence="7">E3 ubiquitin-protein ligase which accepts ubiquitin from specific E2 ubiquitin-conjugating enzymes, and transfers it to substrates, generally promoting their degradation by the proteasome. Independently of its E3 ubiquitin-protein ligase activity, acts as an inhibitor of CPSF3 endonuclease activity by blocking CPSF3 active site.</text>
</comment>
<keyword evidence="10" id="KW-1185">Reference proteome</keyword>
<accession>A0A3R7PD09</accession>
<name>A0A3R7PD09_PENVA</name>
<evidence type="ECO:0000256" key="7">
    <source>
        <dbReference type="ARBA" id="ARBA00053831"/>
    </source>
</evidence>
<comment type="caution">
    <text evidence="9">The sequence shown here is derived from an EMBL/GenBank/DDBJ whole genome shotgun (WGS) entry which is preliminary data.</text>
</comment>
<dbReference type="STRING" id="6689.A0A3R7PD09"/>
<dbReference type="GO" id="GO:0005634">
    <property type="term" value="C:nucleus"/>
    <property type="evidence" value="ECO:0007669"/>
    <property type="project" value="TreeGrafter"/>
</dbReference>
<dbReference type="GO" id="GO:0000151">
    <property type="term" value="C:ubiquitin ligase complex"/>
    <property type="evidence" value="ECO:0007669"/>
    <property type="project" value="TreeGrafter"/>
</dbReference>
<dbReference type="EMBL" id="QCYY01003969">
    <property type="protein sequence ID" value="ROT61864.1"/>
    <property type="molecule type" value="Genomic_DNA"/>
</dbReference>
<evidence type="ECO:0000256" key="4">
    <source>
        <dbReference type="ARBA" id="ARBA00029737"/>
    </source>
</evidence>
<reference evidence="9 10" key="1">
    <citation type="submission" date="2018-04" db="EMBL/GenBank/DDBJ databases">
        <authorList>
            <person name="Zhang X."/>
            <person name="Yuan J."/>
            <person name="Li F."/>
            <person name="Xiang J."/>
        </authorList>
    </citation>
    <scope>NUCLEOTIDE SEQUENCE [LARGE SCALE GENOMIC DNA]</scope>
    <source>
        <tissue evidence="9">Muscle</tissue>
    </source>
</reference>
<dbReference type="GO" id="GO:0031624">
    <property type="term" value="F:ubiquitin conjugating enzyme binding"/>
    <property type="evidence" value="ECO:0007669"/>
    <property type="project" value="TreeGrafter"/>
</dbReference>
<comment type="subunit">
    <text evidence="8">Interacts with UBE2C/UbcH10 (E2 ubiquitin-conjugating enzyme). In vitro, interacts with cyclin-B.</text>
</comment>
<dbReference type="InterPro" id="IPR019193">
    <property type="entry name" value="UBQ-conj_enz_E2-bd_prot"/>
</dbReference>
<evidence type="ECO:0000256" key="2">
    <source>
        <dbReference type="ARBA" id="ARBA00012485"/>
    </source>
</evidence>
<dbReference type="GO" id="GO:0030332">
    <property type="term" value="F:cyclin binding"/>
    <property type="evidence" value="ECO:0007669"/>
    <property type="project" value="TreeGrafter"/>
</dbReference>
<evidence type="ECO:0000256" key="1">
    <source>
        <dbReference type="ARBA" id="ARBA00000885"/>
    </source>
</evidence>
<comment type="catalytic activity">
    <reaction evidence="1">
        <text>S-ubiquitinyl-[E2 ubiquitin-conjugating enzyme]-L-cysteine + [acceptor protein]-L-lysine = [E2 ubiquitin-conjugating enzyme]-L-cysteine + N(6)-ubiquitinyl-[acceptor protein]-L-lysine.</text>
        <dbReference type="EC" id="2.3.2.26"/>
    </reaction>
</comment>
<evidence type="ECO:0000256" key="8">
    <source>
        <dbReference type="ARBA" id="ARBA00064185"/>
    </source>
</evidence>
<reference evidence="9 10" key="2">
    <citation type="submission" date="2019-01" db="EMBL/GenBank/DDBJ databases">
        <title>The decoding of complex shrimp genome reveals the adaptation for benthos swimmer, frequently molting mechanism and breeding impact on genome.</title>
        <authorList>
            <person name="Sun Y."/>
            <person name="Gao Y."/>
            <person name="Yu Y."/>
        </authorList>
    </citation>
    <scope>NUCLEOTIDE SEQUENCE [LARGE SCALE GENOMIC DNA]</scope>
    <source>
        <tissue evidence="9">Muscle</tissue>
    </source>
</reference>
<dbReference type="OrthoDB" id="10264956at2759"/>
<dbReference type="PANTHER" id="PTHR31531">
    <property type="entry name" value="E3 UBIQUITIN-PROTEIN LIGASE E3D FAMILY MEMBER"/>
    <property type="match status" value="1"/>
</dbReference>
<dbReference type="GO" id="GO:0043161">
    <property type="term" value="P:proteasome-mediated ubiquitin-dependent protein catabolic process"/>
    <property type="evidence" value="ECO:0007669"/>
    <property type="project" value="TreeGrafter"/>
</dbReference>
<dbReference type="GO" id="GO:0005829">
    <property type="term" value="C:cytosol"/>
    <property type="evidence" value="ECO:0007669"/>
    <property type="project" value="TreeGrafter"/>
</dbReference>
<organism evidence="9 10">
    <name type="scientific">Penaeus vannamei</name>
    <name type="common">Whiteleg shrimp</name>
    <name type="synonym">Litopenaeus vannamei</name>
    <dbReference type="NCBI Taxonomy" id="6689"/>
    <lineage>
        <taxon>Eukaryota</taxon>
        <taxon>Metazoa</taxon>
        <taxon>Ecdysozoa</taxon>
        <taxon>Arthropoda</taxon>
        <taxon>Crustacea</taxon>
        <taxon>Multicrustacea</taxon>
        <taxon>Malacostraca</taxon>
        <taxon>Eumalacostraca</taxon>
        <taxon>Eucarida</taxon>
        <taxon>Decapoda</taxon>
        <taxon>Dendrobranchiata</taxon>
        <taxon>Penaeoidea</taxon>
        <taxon>Penaeidae</taxon>
        <taxon>Penaeus</taxon>
    </lineage>
</organism>
<dbReference type="AlphaFoldDB" id="A0A3R7PD09"/>
<gene>
    <name evidence="9" type="ORF">C7M84_020328</name>
</gene>
<evidence type="ECO:0000313" key="9">
    <source>
        <dbReference type="EMBL" id="ROT61864.1"/>
    </source>
</evidence>
<dbReference type="EC" id="2.3.2.26" evidence="2"/>
<evidence type="ECO:0000256" key="5">
    <source>
        <dbReference type="ARBA" id="ARBA00032234"/>
    </source>
</evidence>
<dbReference type="Proteomes" id="UP000283509">
    <property type="component" value="Unassembled WGS sequence"/>
</dbReference>
<evidence type="ECO:0000313" key="10">
    <source>
        <dbReference type="Proteomes" id="UP000283509"/>
    </source>
</evidence>
<evidence type="ECO:0000256" key="3">
    <source>
        <dbReference type="ARBA" id="ARBA00013646"/>
    </source>
</evidence>
<dbReference type="GO" id="GO:0006513">
    <property type="term" value="P:protein monoubiquitination"/>
    <property type="evidence" value="ECO:0007669"/>
    <property type="project" value="TreeGrafter"/>
</dbReference>
<dbReference type="GO" id="GO:0051865">
    <property type="term" value="P:protein autoubiquitination"/>
    <property type="evidence" value="ECO:0007669"/>
    <property type="project" value="TreeGrafter"/>
</dbReference>